<dbReference type="CDD" id="cd12148">
    <property type="entry name" value="fungal_TF_MHR"/>
    <property type="match status" value="1"/>
</dbReference>
<evidence type="ECO:0000256" key="4">
    <source>
        <dbReference type="SAM" id="MobiDB-lite"/>
    </source>
</evidence>
<gene>
    <name evidence="6" type="ORF">BDV26DRAFT_186617</name>
</gene>
<reference evidence="6 7" key="1">
    <citation type="submission" date="2019-04" db="EMBL/GenBank/DDBJ databases">
        <title>Friends and foes A comparative genomics studyof 23 Aspergillus species from section Flavi.</title>
        <authorList>
            <consortium name="DOE Joint Genome Institute"/>
            <person name="Kjaerbolling I."/>
            <person name="Vesth T."/>
            <person name="Frisvad J.C."/>
            <person name="Nybo J.L."/>
            <person name="Theobald S."/>
            <person name="Kildgaard S."/>
            <person name="Isbrandt T."/>
            <person name="Kuo A."/>
            <person name="Sato A."/>
            <person name="Lyhne E.K."/>
            <person name="Kogle M.E."/>
            <person name="Wiebenga A."/>
            <person name="Kun R.S."/>
            <person name="Lubbers R.J."/>
            <person name="Makela M.R."/>
            <person name="Barry K."/>
            <person name="Chovatia M."/>
            <person name="Clum A."/>
            <person name="Daum C."/>
            <person name="Haridas S."/>
            <person name="He G."/>
            <person name="LaButti K."/>
            <person name="Lipzen A."/>
            <person name="Mondo S."/>
            <person name="Riley R."/>
            <person name="Salamov A."/>
            <person name="Simmons B.A."/>
            <person name="Magnuson J.K."/>
            <person name="Henrissat B."/>
            <person name="Mortensen U.H."/>
            <person name="Larsen T.O."/>
            <person name="Devries R.P."/>
            <person name="Grigoriev I.V."/>
            <person name="Machida M."/>
            <person name="Baker S.E."/>
            <person name="Andersen M.R."/>
        </authorList>
    </citation>
    <scope>NUCLEOTIDE SEQUENCE [LARGE SCALE GENOMIC DNA]</scope>
    <source>
        <strain evidence="6 7">IBT 29228</strain>
    </source>
</reference>
<evidence type="ECO:0000256" key="3">
    <source>
        <dbReference type="ARBA" id="ARBA00023242"/>
    </source>
</evidence>
<dbReference type="InterPro" id="IPR007219">
    <property type="entry name" value="XnlR_reg_dom"/>
</dbReference>
<dbReference type="GO" id="GO:0008270">
    <property type="term" value="F:zinc ion binding"/>
    <property type="evidence" value="ECO:0007669"/>
    <property type="project" value="InterPro"/>
</dbReference>
<name>A0A5N7BA70_9EURO</name>
<feature type="domain" description="Xylanolytic transcriptional activator regulatory" evidence="5">
    <location>
        <begin position="160"/>
        <end position="233"/>
    </location>
</feature>
<dbReference type="GO" id="GO:0003677">
    <property type="term" value="F:DNA binding"/>
    <property type="evidence" value="ECO:0007669"/>
    <property type="project" value="InterPro"/>
</dbReference>
<dbReference type="Pfam" id="PF04082">
    <property type="entry name" value="Fungal_trans"/>
    <property type="match status" value="1"/>
</dbReference>
<protein>
    <submittedName>
        <fullName evidence="6">Fungal-specific transcription factor domain-containing protein</fullName>
    </submittedName>
</protein>
<dbReference type="PANTHER" id="PTHR47424">
    <property type="entry name" value="REGULATORY PROTEIN GAL4"/>
    <property type="match status" value="1"/>
</dbReference>
<feature type="region of interest" description="Disordered" evidence="4">
    <location>
        <begin position="447"/>
        <end position="467"/>
    </location>
</feature>
<dbReference type="InterPro" id="IPR051127">
    <property type="entry name" value="Fungal_SecMet_Regulators"/>
</dbReference>
<dbReference type="PANTHER" id="PTHR47424:SF6">
    <property type="entry name" value="PROLINE UTILIZATION TRANS-ACTIVATOR"/>
    <property type="match status" value="1"/>
</dbReference>
<feature type="compositionally biased region" description="Polar residues" evidence="4">
    <location>
        <begin position="450"/>
        <end position="467"/>
    </location>
</feature>
<accession>A0A5N7BA70</accession>
<evidence type="ECO:0000259" key="5">
    <source>
        <dbReference type="SMART" id="SM00906"/>
    </source>
</evidence>
<keyword evidence="3" id="KW-0539">Nucleus</keyword>
<sequence>MYGTGTHGVQQMSHPPALHYAELDHLESAVHAFPPHAIASFLLSVLIKHATDIFFYVDQGEFALEIHQFYTDPISPLRSDSSFVCLAMAAFALASQWTTLEKPEGYQPNVGLERSDRGKIFFDHARTLMPDIIERPCLRSVQAPFVLGVYLMPGSAIGSSYVYLGLAIRKALALDLHQDVDDQIMNEREIEVRRRLWWSLYSLERCTTVKLNRPRSISAAAITTPIPSLLPALDRSQRFDNLGFQLAYMRLVRVLDQISDPELGSTGDEVALYARYESDLQEWKRSLPVEFKLQDIDPQDSRYRAVFHLYLNYYYAWITIGKASLVSVVRAKLRSCATTSQPPHISKVTRNRSRSCAKAARKLLGLFETMSMSRKTAPFSFTDFQGCSIATIVTLLDGILERDSGYEARVAFGLECLRHMAIGNATAKMGVRFVEAIQLITNEARDKVTRSASTAERTSQGNGGLSSTSEYSQWVLWLTQQEQSQGLSERTSSLSVVPEAMTPLSQAGQWPSTHNTASLRPSWAPAERQVFSPTLFSMQNITQESEGYLEAQETDYEFLPTLQHDEQTFLMELTGLGVLDVSGLSNPLE</sequence>
<dbReference type="EMBL" id="ML736205">
    <property type="protein sequence ID" value="KAE8378638.1"/>
    <property type="molecule type" value="Genomic_DNA"/>
</dbReference>
<evidence type="ECO:0000313" key="7">
    <source>
        <dbReference type="Proteomes" id="UP000326198"/>
    </source>
</evidence>
<dbReference type="SMART" id="SM00906">
    <property type="entry name" value="Fungal_trans"/>
    <property type="match status" value="1"/>
</dbReference>
<dbReference type="AlphaFoldDB" id="A0A5N7BA70"/>
<evidence type="ECO:0000256" key="2">
    <source>
        <dbReference type="ARBA" id="ARBA00023163"/>
    </source>
</evidence>
<keyword evidence="1" id="KW-0805">Transcription regulation</keyword>
<evidence type="ECO:0000256" key="1">
    <source>
        <dbReference type="ARBA" id="ARBA00023015"/>
    </source>
</evidence>
<keyword evidence="2" id="KW-0804">Transcription</keyword>
<dbReference type="OrthoDB" id="2283488at2759"/>
<dbReference type="GO" id="GO:0006351">
    <property type="term" value="P:DNA-templated transcription"/>
    <property type="evidence" value="ECO:0007669"/>
    <property type="project" value="InterPro"/>
</dbReference>
<proteinExistence type="predicted"/>
<dbReference type="Proteomes" id="UP000326198">
    <property type="component" value="Unassembled WGS sequence"/>
</dbReference>
<keyword evidence="7" id="KW-1185">Reference proteome</keyword>
<organism evidence="6 7">
    <name type="scientific">Aspergillus bertholletiae</name>
    <dbReference type="NCBI Taxonomy" id="1226010"/>
    <lineage>
        <taxon>Eukaryota</taxon>
        <taxon>Fungi</taxon>
        <taxon>Dikarya</taxon>
        <taxon>Ascomycota</taxon>
        <taxon>Pezizomycotina</taxon>
        <taxon>Eurotiomycetes</taxon>
        <taxon>Eurotiomycetidae</taxon>
        <taxon>Eurotiales</taxon>
        <taxon>Aspergillaceae</taxon>
        <taxon>Aspergillus</taxon>
        <taxon>Aspergillus subgen. Circumdati</taxon>
    </lineage>
</organism>
<evidence type="ECO:0000313" key="6">
    <source>
        <dbReference type="EMBL" id="KAE8378638.1"/>
    </source>
</evidence>